<dbReference type="Pfam" id="PF00106">
    <property type="entry name" value="adh_short"/>
    <property type="match status" value="1"/>
</dbReference>
<dbReference type="PANTHER" id="PTHR43477">
    <property type="entry name" value="DIHYDROANTICAPSIN 7-DEHYDROGENASE"/>
    <property type="match status" value="1"/>
</dbReference>
<protein>
    <submittedName>
        <fullName evidence="5">NAD(P)-binding protein</fullName>
    </submittedName>
</protein>
<reference evidence="6" key="1">
    <citation type="submission" date="2018-05" db="EMBL/GenBank/DDBJ databases">
        <title>Draft genome sequence of Stemphylium lycopersici strain CIDEFI 213.</title>
        <authorList>
            <person name="Medina R."/>
            <person name="Franco M.E.E."/>
            <person name="Lucentini C.G."/>
            <person name="Saparrat M.C.N."/>
            <person name="Balatti P.A."/>
        </authorList>
    </citation>
    <scope>NUCLEOTIDE SEQUENCE [LARGE SCALE GENOMIC DNA]</scope>
    <source>
        <strain evidence="6">CIDEFI 213</strain>
    </source>
</reference>
<sequence>MSSFENKIVVITGCASGIGLATTLLFLSRKALVFGVDISPFTASLPPAHSPNFTFHQANLGAPSAVDDAIAACKARHGPRIDVLANVAGVMDHFCSVDTVKDAEWERVLTINLTVPVRMMAAVLPGMREQKSGAIVNVGSYSSLSGAVAGVAYTASKHGLAGATKNVAWRFRNEGIRCNAVLPGGVPTNIVSSMTKEDWDQEAFDMFSPVQALSQSAKRDNLPHGSAGPEDIAEGIAFLASDNAKAINGIMMPIDNAWSAI</sequence>
<dbReference type="PRINTS" id="PR00080">
    <property type="entry name" value="SDRFAMILY"/>
</dbReference>
<dbReference type="AlphaFoldDB" id="A0A364N7R7"/>
<dbReference type="InterPro" id="IPR002347">
    <property type="entry name" value="SDR_fam"/>
</dbReference>
<dbReference type="FunFam" id="3.40.50.720:FF:000084">
    <property type="entry name" value="Short-chain dehydrogenase reductase"/>
    <property type="match status" value="1"/>
</dbReference>
<dbReference type="PRINTS" id="PR00081">
    <property type="entry name" value="GDHRDH"/>
</dbReference>
<keyword evidence="6" id="KW-1185">Reference proteome</keyword>
<evidence type="ECO:0000313" key="6">
    <source>
        <dbReference type="Proteomes" id="UP000249619"/>
    </source>
</evidence>
<dbReference type="GO" id="GO:0016491">
    <property type="term" value="F:oxidoreductase activity"/>
    <property type="evidence" value="ECO:0007669"/>
    <property type="project" value="UniProtKB-KW"/>
</dbReference>
<evidence type="ECO:0000256" key="1">
    <source>
        <dbReference type="ARBA" id="ARBA00006484"/>
    </source>
</evidence>
<evidence type="ECO:0000256" key="4">
    <source>
        <dbReference type="RuleBase" id="RU000363"/>
    </source>
</evidence>
<dbReference type="SUPFAM" id="SSF51735">
    <property type="entry name" value="NAD(P)-binding Rossmann-fold domains"/>
    <property type="match status" value="1"/>
</dbReference>
<evidence type="ECO:0000256" key="2">
    <source>
        <dbReference type="ARBA" id="ARBA00022857"/>
    </source>
</evidence>
<evidence type="ECO:0000313" key="5">
    <source>
        <dbReference type="EMBL" id="RAR13375.1"/>
    </source>
</evidence>
<dbReference type="EMBL" id="QGDH01000036">
    <property type="protein sequence ID" value="RAR13375.1"/>
    <property type="molecule type" value="Genomic_DNA"/>
</dbReference>
<dbReference type="CDD" id="cd05233">
    <property type="entry name" value="SDR_c"/>
    <property type="match status" value="1"/>
</dbReference>
<dbReference type="InterPro" id="IPR036291">
    <property type="entry name" value="NAD(P)-bd_dom_sf"/>
</dbReference>
<organism evidence="5 6">
    <name type="scientific">Stemphylium lycopersici</name>
    <name type="common">Tomato gray leaf spot disease fungus</name>
    <name type="synonym">Thyrospora lycopersici</name>
    <dbReference type="NCBI Taxonomy" id="183478"/>
    <lineage>
        <taxon>Eukaryota</taxon>
        <taxon>Fungi</taxon>
        <taxon>Dikarya</taxon>
        <taxon>Ascomycota</taxon>
        <taxon>Pezizomycotina</taxon>
        <taxon>Dothideomycetes</taxon>
        <taxon>Pleosporomycetidae</taxon>
        <taxon>Pleosporales</taxon>
        <taxon>Pleosporineae</taxon>
        <taxon>Pleosporaceae</taxon>
        <taxon>Stemphylium</taxon>
    </lineage>
</organism>
<keyword evidence="3" id="KW-0560">Oxidoreductase</keyword>
<dbReference type="InterPro" id="IPR051122">
    <property type="entry name" value="SDR_DHRS6-like"/>
</dbReference>
<dbReference type="PANTHER" id="PTHR43477:SF1">
    <property type="entry name" value="DIHYDROANTICAPSIN 7-DEHYDROGENASE"/>
    <property type="match status" value="1"/>
</dbReference>
<dbReference type="STRING" id="183478.A0A364N7R7"/>
<name>A0A364N7R7_STELY</name>
<accession>A0A364N7R7</accession>
<proteinExistence type="inferred from homology"/>
<evidence type="ECO:0000256" key="3">
    <source>
        <dbReference type="ARBA" id="ARBA00023002"/>
    </source>
</evidence>
<gene>
    <name evidence="5" type="ORF">DDE83_003239</name>
</gene>
<comment type="similarity">
    <text evidence="1 4">Belongs to the short-chain dehydrogenases/reductases (SDR) family.</text>
</comment>
<dbReference type="Gene3D" id="3.40.50.720">
    <property type="entry name" value="NAD(P)-binding Rossmann-like Domain"/>
    <property type="match status" value="1"/>
</dbReference>
<comment type="caution">
    <text evidence="5">The sequence shown here is derived from an EMBL/GenBank/DDBJ whole genome shotgun (WGS) entry which is preliminary data.</text>
</comment>
<dbReference type="Proteomes" id="UP000249619">
    <property type="component" value="Unassembled WGS sequence"/>
</dbReference>
<keyword evidence="2" id="KW-0521">NADP</keyword>